<dbReference type="Proteomes" id="UP000325315">
    <property type="component" value="Unassembled WGS sequence"/>
</dbReference>
<protein>
    <submittedName>
        <fullName evidence="1">Trans-resveratrol di-O-methyltransferase-like</fullName>
    </submittedName>
</protein>
<evidence type="ECO:0000313" key="1">
    <source>
        <dbReference type="EMBL" id="KAA3482741.1"/>
    </source>
</evidence>
<dbReference type="EMBL" id="SMMG02000002">
    <property type="protein sequence ID" value="KAA3482741.1"/>
    <property type="molecule type" value="Genomic_DNA"/>
</dbReference>
<sequence length="182" mass="21008">MLRKKNEEEMFRNLNINVIFEEGIGEENLSGICPYIPGSVLNNWTAEEIPSNVQNTVVALSLGAIRILFCKRHMSNIFISIKSPDINDTSDTAADLKSPFEQDMCPEKPQDFENYRDCILSPDLLRKVEQDEKQILHYKDLVEIVNLGDKQEKKEENIRACITTETKRDLIELLQEFKDVFV</sequence>
<dbReference type="GO" id="GO:0032259">
    <property type="term" value="P:methylation"/>
    <property type="evidence" value="ECO:0007669"/>
    <property type="project" value="UniProtKB-KW"/>
</dbReference>
<name>A0A5B6WLH8_9ROSI</name>
<keyword evidence="2" id="KW-1185">Reference proteome</keyword>
<organism evidence="1 2">
    <name type="scientific">Gossypium australe</name>
    <dbReference type="NCBI Taxonomy" id="47621"/>
    <lineage>
        <taxon>Eukaryota</taxon>
        <taxon>Viridiplantae</taxon>
        <taxon>Streptophyta</taxon>
        <taxon>Embryophyta</taxon>
        <taxon>Tracheophyta</taxon>
        <taxon>Spermatophyta</taxon>
        <taxon>Magnoliopsida</taxon>
        <taxon>eudicotyledons</taxon>
        <taxon>Gunneridae</taxon>
        <taxon>Pentapetalae</taxon>
        <taxon>rosids</taxon>
        <taxon>malvids</taxon>
        <taxon>Malvales</taxon>
        <taxon>Malvaceae</taxon>
        <taxon>Malvoideae</taxon>
        <taxon>Gossypium</taxon>
    </lineage>
</organism>
<comment type="caution">
    <text evidence="1">The sequence shown here is derived from an EMBL/GenBank/DDBJ whole genome shotgun (WGS) entry which is preliminary data.</text>
</comment>
<dbReference type="AlphaFoldDB" id="A0A5B6WLH8"/>
<keyword evidence="1" id="KW-0489">Methyltransferase</keyword>
<accession>A0A5B6WLH8</accession>
<gene>
    <name evidence="1" type="ORF">EPI10_004964</name>
</gene>
<keyword evidence="1" id="KW-0808">Transferase</keyword>
<evidence type="ECO:0000313" key="2">
    <source>
        <dbReference type="Proteomes" id="UP000325315"/>
    </source>
</evidence>
<reference evidence="1" key="1">
    <citation type="submission" date="2019-08" db="EMBL/GenBank/DDBJ databases">
        <authorList>
            <person name="Liu F."/>
        </authorList>
    </citation>
    <scope>NUCLEOTIDE SEQUENCE [LARGE SCALE GENOMIC DNA]</scope>
    <source>
        <strain evidence="1">PA1801</strain>
        <tissue evidence="1">Leaf</tissue>
    </source>
</reference>
<proteinExistence type="predicted"/>
<dbReference type="GO" id="GO:0008168">
    <property type="term" value="F:methyltransferase activity"/>
    <property type="evidence" value="ECO:0007669"/>
    <property type="project" value="UniProtKB-KW"/>
</dbReference>